<feature type="compositionally biased region" description="Low complexity" evidence="1">
    <location>
        <begin position="491"/>
        <end position="507"/>
    </location>
</feature>
<reference evidence="2" key="1">
    <citation type="submission" date="2022-09" db="EMBL/GenBank/DDBJ databases">
        <title>Fusarium specimens isolated from Avocado Roots.</title>
        <authorList>
            <person name="Stajich J."/>
            <person name="Roper C."/>
            <person name="Heimlech-Rivalta G."/>
        </authorList>
    </citation>
    <scope>NUCLEOTIDE SEQUENCE</scope>
    <source>
        <strain evidence="2">CF00136</strain>
    </source>
</reference>
<accession>A0A9W8RUY1</accession>
<keyword evidence="3" id="KW-1185">Reference proteome</keyword>
<feature type="region of interest" description="Disordered" evidence="1">
    <location>
        <begin position="480"/>
        <end position="524"/>
    </location>
</feature>
<protein>
    <submittedName>
        <fullName evidence="2">Uncharacterized protein</fullName>
    </submittedName>
</protein>
<proteinExistence type="predicted"/>
<dbReference type="OrthoDB" id="5240423at2759"/>
<dbReference type="EMBL" id="JAOQAZ010000021">
    <property type="protein sequence ID" value="KAJ4254952.1"/>
    <property type="molecule type" value="Genomic_DNA"/>
</dbReference>
<sequence length="524" mass="57288">MPNPLKAILATYHFLAWALDHDQVPNDIRRSLELVRTCDADLQHLIELRNECLPLLKRRPKVLQRVHSIIEAAQKGLEEVCEIVERCRPEAHQGGKTPLSSCMAWVLVDASEFRSQEPIVSQHHAAVLAELNFLRQIALLVPISEPVKVQEKRGVQRDAVVFDNVALLGDILGDFTVPVKKEKEVLSPIAPAPPIIVLNATPEPIVPSDMSSLSVPSSLKKSASSQTLHIEHSLDSLPEVLPVDMVNMAPSTSHTTSSKLDSDGLAGLALLLGDPLDWQKSPSPTPTLQVDVPNRPVTVPNHALNTGLPRPQPVFKDSDQHLPPRHNDTVSDLGQHDRHMSTIHTPSVLSSKAPNLHPNHRSSLSTLPIMTRTITQQQNVSSTTVGQYTWTNTSFTTVSSVSPAISGSDLLFKSSTWVHPIAELDTSPFQMIPIADALDQVVPAGDESKERQLTLQINENPVELPAEDSLAVKAGLRRQATHLRSSRRGRALSQPASSSSQQLKPQSFPENSSNDETQGIEAQP</sequence>
<evidence type="ECO:0000313" key="2">
    <source>
        <dbReference type="EMBL" id="KAJ4254952.1"/>
    </source>
</evidence>
<organism evidence="2 3">
    <name type="scientific">Fusarium torreyae</name>
    <dbReference type="NCBI Taxonomy" id="1237075"/>
    <lineage>
        <taxon>Eukaryota</taxon>
        <taxon>Fungi</taxon>
        <taxon>Dikarya</taxon>
        <taxon>Ascomycota</taxon>
        <taxon>Pezizomycotina</taxon>
        <taxon>Sordariomycetes</taxon>
        <taxon>Hypocreomycetidae</taxon>
        <taxon>Hypocreales</taxon>
        <taxon>Nectriaceae</taxon>
        <taxon>Fusarium</taxon>
    </lineage>
</organism>
<dbReference type="AlphaFoldDB" id="A0A9W8RUY1"/>
<name>A0A9W8RUY1_9HYPO</name>
<gene>
    <name evidence="2" type="ORF">NW762_009752</name>
</gene>
<feature type="compositionally biased region" description="Basic residues" evidence="1">
    <location>
        <begin position="480"/>
        <end position="490"/>
    </location>
</feature>
<evidence type="ECO:0000313" key="3">
    <source>
        <dbReference type="Proteomes" id="UP001152049"/>
    </source>
</evidence>
<feature type="compositionally biased region" description="Polar residues" evidence="1">
    <location>
        <begin position="508"/>
        <end position="517"/>
    </location>
</feature>
<evidence type="ECO:0000256" key="1">
    <source>
        <dbReference type="SAM" id="MobiDB-lite"/>
    </source>
</evidence>
<dbReference type="Proteomes" id="UP001152049">
    <property type="component" value="Unassembled WGS sequence"/>
</dbReference>
<comment type="caution">
    <text evidence="2">The sequence shown here is derived from an EMBL/GenBank/DDBJ whole genome shotgun (WGS) entry which is preliminary data.</text>
</comment>